<name>A0ABQ3HUV2_9SPHI</name>
<dbReference type="RefSeq" id="WP_189626425.1">
    <property type="nucleotide sequence ID" value="NZ_BNAF01000006.1"/>
</dbReference>
<dbReference type="PANTHER" id="PTHR21015">
    <property type="entry name" value="UDP-N-ACETYLGLUCOSAMINE--N-ACETYLMURAMYL-(PENTAPEPTIDE) PYROPHOSPHORYL-UNDECAPRENOL N-ACETYLGLUCOSAMINE TRANSFERASE 1"/>
    <property type="match status" value="1"/>
</dbReference>
<proteinExistence type="predicted"/>
<comment type="caution">
    <text evidence="2">The sequence shown here is derived from an EMBL/GenBank/DDBJ whole genome shotgun (WGS) entry which is preliminary data.</text>
</comment>
<keyword evidence="3" id="KW-1185">Reference proteome</keyword>
<accession>A0ABQ3HUV2</accession>
<organism evidence="2 3">
    <name type="scientific">Sphingobacterium griseoflavum</name>
    <dbReference type="NCBI Taxonomy" id="1474952"/>
    <lineage>
        <taxon>Bacteria</taxon>
        <taxon>Pseudomonadati</taxon>
        <taxon>Bacteroidota</taxon>
        <taxon>Sphingobacteriia</taxon>
        <taxon>Sphingobacteriales</taxon>
        <taxon>Sphingobacteriaceae</taxon>
        <taxon>Sphingobacterium</taxon>
    </lineage>
</organism>
<reference evidence="3" key="1">
    <citation type="journal article" date="2019" name="Int. J. Syst. Evol. Microbiol.">
        <title>The Global Catalogue of Microorganisms (GCM) 10K type strain sequencing project: providing services to taxonomists for standard genome sequencing and annotation.</title>
        <authorList>
            <consortium name="The Broad Institute Genomics Platform"/>
            <consortium name="The Broad Institute Genome Sequencing Center for Infectious Disease"/>
            <person name="Wu L."/>
            <person name="Ma J."/>
        </authorList>
    </citation>
    <scope>NUCLEOTIDE SEQUENCE [LARGE SCALE GENOMIC DNA]</scope>
    <source>
        <strain evidence="3">CGMCC 1.12966</strain>
    </source>
</reference>
<protein>
    <recommendedName>
        <fullName evidence="1">Glycosyl transferase family 28 C-terminal domain-containing protein</fullName>
    </recommendedName>
</protein>
<feature type="domain" description="Glycosyl transferase family 28 C-terminal" evidence="1">
    <location>
        <begin position="248"/>
        <end position="309"/>
    </location>
</feature>
<dbReference type="InterPro" id="IPR007235">
    <property type="entry name" value="Glyco_trans_28_C"/>
</dbReference>
<evidence type="ECO:0000259" key="1">
    <source>
        <dbReference type="Pfam" id="PF04101"/>
    </source>
</evidence>
<evidence type="ECO:0000313" key="2">
    <source>
        <dbReference type="EMBL" id="GHE35905.1"/>
    </source>
</evidence>
<gene>
    <name evidence="2" type="ORF">GCM10017764_19070</name>
</gene>
<dbReference type="Proteomes" id="UP000620550">
    <property type="component" value="Unassembled WGS sequence"/>
</dbReference>
<dbReference type="Pfam" id="PF04101">
    <property type="entry name" value="Glyco_tran_28_C"/>
    <property type="match status" value="1"/>
</dbReference>
<dbReference type="PANTHER" id="PTHR21015:SF22">
    <property type="entry name" value="GLYCOSYLTRANSFERASE"/>
    <property type="match status" value="1"/>
</dbReference>
<dbReference type="SUPFAM" id="SSF53756">
    <property type="entry name" value="UDP-Glycosyltransferase/glycogen phosphorylase"/>
    <property type="match status" value="1"/>
</dbReference>
<evidence type="ECO:0000313" key="3">
    <source>
        <dbReference type="Proteomes" id="UP000620550"/>
    </source>
</evidence>
<dbReference type="EMBL" id="BNAF01000006">
    <property type="protein sequence ID" value="GHE35905.1"/>
    <property type="molecule type" value="Genomic_DNA"/>
</dbReference>
<sequence length="368" mass="41321">MPYSFSYYVHHHGAGHITRAIAIAKELLAHDDCTITFLGTGLSAYADEIPESVNLIELPADLPTESDRYQRTESLSHLHYSPLNVAGLLNRNHMIVDHFQREPHTLCIVDVSCEVAQLARLCGIPTVVIRQHGQREDLPHQLTYESAACIIAPYAKSMSAALEEGRYDEKTLYSGGFSRFCDVAAPTVENENQLALLIGKGGTSFDAKWVNELRRQLPDHFTLHILGNLDIADSYDNLVVHGHVADPLAIIQQSAIIFCNAGHNTVMEMASLRKRMVCIPASRPFNEQNVKAEHLERLQLALVIREEQLFRTDWNDIIHQARGLDTGRWSSIMDNRALSKIANRLRQVYASFFTTPPTTTNTITYTYA</sequence>
<dbReference type="Gene3D" id="3.40.50.2000">
    <property type="entry name" value="Glycogen Phosphorylase B"/>
    <property type="match status" value="2"/>
</dbReference>